<organism evidence="1 2">
    <name type="scientific">Sulfobacillus harzensis</name>
    <dbReference type="NCBI Taxonomy" id="2729629"/>
    <lineage>
        <taxon>Bacteria</taxon>
        <taxon>Bacillati</taxon>
        <taxon>Bacillota</taxon>
        <taxon>Clostridia</taxon>
        <taxon>Eubacteriales</taxon>
        <taxon>Clostridiales Family XVII. Incertae Sedis</taxon>
        <taxon>Sulfobacillus</taxon>
    </lineage>
</organism>
<sequence length="211" mass="22464">MAKPEISWPQDKPSPETMPRMGWVRWLIAGLILMTLALASHTSGRAARLIMANTQHWIETSTHVPAGAHLGSLSLPMPKGIASPAAKTVPHWISPVASARLVQSFGWQGTGAKARFNPAATIKAGLHAPVEAGMMASVVRVSRTAVEVRANGYLVDFKGIAPAALHKGQRVQPTTVIGHLRSRELTLGATKDGYPVNPLGSALFGAGWIRH</sequence>
<gene>
    <name evidence="1" type="ORF">HIJ39_02515</name>
</gene>
<dbReference type="EMBL" id="JABBVZ010000005">
    <property type="protein sequence ID" value="NMP21234.1"/>
    <property type="molecule type" value="Genomic_DNA"/>
</dbReference>
<evidence type="ECO:0000313" key="1">
    <source>
        <dbReference type="EMBL" id="NMP21234.1"/>
    </source>
</evidence>
<name>A0A7Y0L3J6_9FIRM</name>
<accession>A0A7Y0L3J6</accession>
<evidence type="ECO:0000313" key="2">
    <source>
        <dbReference type="Proteomes" id="UP000533476"/>
    </source>
</evidence>
<proteinExistence type="predicted"/>
<keyword evidence="2" id="KW-1185">Reference proteome</keyword>
<dbReference type="AlphaFoldDB" id="A0A7Y0L3J6"/>
<comment type="caution">
    <text evidence="1">The sequence shown here is derived from an EMBL/GenBank/DDBJ whole genome shotgun (WGS) entry which is preliminary data.</text>
</comment>
<protein>
    <submittedName>
        <fullName evidence="1">Uncharacterized protein</fullName>
    </submittedName>
</protein>
<reference evidence="1 2" key="1">
    <citation type="submission" date="2020-04" db="EMBL/GenBank/DDBJ databases">
        <authorList>
            <person name="Zhang R."/>
            <person name="Schippers A."/>
        </authorList>
    </citation>
    <scope>NUCLEOTIDE SEQUENCE [LARGE SCALE GENOMIC DNA]</scope>
    <source>
        <strain evidence="1 2">DSM 109850</strain>
    </source>
</reference>
<dbReference type="RefSeq" id="WP_169096373.1">
    <property type="nucleotide sequence ID" value="NZ_JABBVZ010000005.1"/>
</dbReference>
<dbReference type="Proteomes" id="UP000533476">
    <property type="component" value="Unassembled WGS sequence"/>
</dbReference>